<protein>
    <submittedName>
        <fullName evidence="5">LuxR C-terminal-related transcriptional regulator</fullName>
    </submittedName>
</protein>
<dbReference type="InterPro" id="IPR016032">
    <property type="entry name" value="Sig_transdc_resp-reg_C-effctor"/>
</dbReference>
<keyword evidence="1" id="KW-0805">Transcription regulation</keyword>
<dbReference type="Pfam" id="PF00196">
    <property type="entry name" value="GerE"/>
    <property type="match status" value="1"/>
</dbReference>
<dbReference type="PANTHER" id="PTHR44688">
    <property type="entry name" value="DNA-BINDING TRANSCRIPTIONAL ACTIVATOR DEVR_DOSR"/>
    <property type="match status" value="1"/>
</dbReference>
<dbReference type="Gene3D" id="3.40.50.300">
    <property type="entry name" value="P-loop containing nucleotide triphosphate hydrolases"/>
    <property type="match status" value="1"/>
</dbReference>
<proteinExistence type="predicted"/>
<accession>A0ABV6DJV7</accession>
<evidence type="ECO:0000256" key="3">
    <source>
        <dbReference type="ARBA" id="ARBA00023163"/>
    </source>
</evidence>
<dbReference type="SMART" id="SM00421">
    <property type="entry name" value="HTH_LUXR"/>
    <property type="match status" value="1"/>
</dbReference>
<evidence type="ECO:0000256" key="2">
    <source>
        <dbReference type="ARBA" id="ARBA00023125"/>
    </source>
</evidence>
<dbReference type="Gene3D" id="1.10.10.10">
    <property type="entry name" value="Winged helix-like DNA-binding domain superfamily/Winged helix DNA-binding domain"/>
    <property type="match status" value="1"/>
</dbReference>
<dbReference type="PROSITE" id="PS00622">
    <property type="entry name" value="HTH_LUXR_1"/>
    <property type="match status" value="1"/>
</dbReference>
<dbReference type="PRINTS" id="PR00038">
    <property type="entry name" value="HTHLUXR"/>
</dbReference>
<dbReference type="CDD" id="cd06170">
    <property type="entry name" value="LuxR_C_like"/>
    <property type="match status" value="1"/>
</dbReference>
<dbReference type="InterPro" id="IPR027417">
    <property type="entry name" value="P-loop_NTPase"/>
</dbReference>
<dbReference type="Proteomes" id="UP001589776">
    <property type="component" value="Unassembled WGS sequence"/>
</dbReference>
<dbReference type="InterPro" id="IPR000792">
    <property type="entry name" value="Tscrpt_reg_LuxR_C"/>
</dbReference>
<keyword evidence="6" id="KW-1185">Reference proteome</keyword>
<dbReference type="PANTHER" id="PTHR44688:SF16">
    <property type="entry name" value="DNA-BINDING TRANSCRIPTIONAL ACTIVATOR DEVR_DOSR"/>
    <property type="match status" value="1"/>
</dbReference>
<dbReference type="PROSITE" id="PS50043">
    <property type="entry name" value="HTH_LUXR_2"/>
    <property type="match status" value="1"/>
</dbReference>
<reference evidence="5 6" key="1">
    <citation type="submission" date="2024-09" db="EMBL/GenBank/DDBJ databases">
        <authorList>
            <person name="Sun Q."/>
            <person name="Mori K."/>
        </authorList>
    </citation>
    <scope>NUCLEOTIDE SEQUENCE [LARGE SCALE GENOMIC DNA]</scope>
    <source>
        <strain evidence="5 6">CCM 7759</strain>
    </source>
</reference>
<keyword evidence="3" id="KW-0804">Transcription</keyword>
<gene>
    <name evidence="5" type="ORF">ACFFK0_10825</name>
</gene>
<comment type="caution">
    <text evidence="5">The sequence shown here is derived from an EMBL/GenBank/DDBJ whole genome shotgun (WGS) entry which is preliminary data.</text>
</comment>
<evidence type="ECO:0000313" key="6">
    <source>
        <dbReference type="Proteomes" id="UP001589776"/>
    </source>
</evidence>
<name>A0ABV6DJV7_9BACL</name>
<evidence type="ECO:0000259" key="4">
    <source>
        <dbReference type="PROSITE" id="PS50043"/>
    </source>
</evidence>
<dbReference type="SUPFAM" id="SSF52540">
    <property type="entry name" value="P-loop containing nucleoside triphosphate hydrolases"/>
    <property type="match status" value="1"/>
</dbReference>
<organism evidence="5 6">
    <name type="scientific">Paenibacillus chartarius</name>
    <dbReference type="NCBI Taxonomy" id="747481"/>
    <lineage>
        <taxon>Bacteria</taxon>
        <taxon>Bacillati</taxon>
        <taxon>Bacillota</taxon>
        <taxon>Bacilli</taxon>
        <taxon>Bacillales</taxon>
        <taxon>Paenibacillaceae</taxon>
        <taxon>Paenibacillus</taxon>
    </lineage>
</organism>
<evidence type="ECO:0000313" key="5">
    <source>
        <dbReference type="EMBL" id="MFC0212939.1"/>
    </source>
</evidence>
<dbReference type="EMBL" id="JBHLWN010000043">
    <property type="protein sequence ID" value="MFC0212939.1"/>
    <property type="molecule type" value="Genomic_DNA"/>
</dbReference>
<evidence type="ECO:0000256" key="1">
    <source>
        <dbReference type="ARBA" id="ARBA00023015"/>
    </source>
</evidence>
<dbReference type="SUPFAM" id="SSF46894">
    <property type="entry name" value="C-terminal effector domain of the bipartite response regulators"/>
    <property type="match status" value="1"/>
</dbReference>
<sequence length="697" mass="80265">MMDQDCKQSLVERELRFIVGRERELDSFEKMLRTMQQDSTLRLLHLYGTGGVGKSTFLRLCRQKAQQSGARYFQLDSRDFNHSERGFGMALLPQLGVNPQPVCDPIRLSVDQLARHADNNECPIVLAIDTFEEMQDMENWLRDRFIPMLPPRMLILTAGRHPLRGGWLLSPVWRERTQQLPLTELHHEACTEYLTMCGITDELLKEKIWRRTNGHPLAMSLAAASYAQMPHANALDASDWFDQLASLWLQEVRDRELIRFIEAASVMRVFDQEKLSSIMKEELSPDLFDRLVALSFVRRTERGWQMHDQMRESMLVRLKARMPKRYRDLMTSCALYYAKAILESADRSTMDWEVGELFRYADVDVLRALTSDDDRRYYWEAVTETTLRDATAYAQWRESNTDPVSGIHVDPITGKSFRIEYTAEQVRFNAAPLDLEVLYKLEPMSLRLLRDEEDKACALAICIPIHAGTMTWLQTDPLFTPYLHTLTETERCLLAAPSERPAGWFLRSIDFADILNPMIRTAGIRLIYSYLCRGGILVTTPYDSEIGRQSYTAFGFSPVEGATHCHHDGRTPSPTYVLDTRGDKLPEFINRLFQRTGMELKLEGYSNSLPHSGEPLSLTLLSNREREVALEAAAGYSNVEISERLYISESTVKKHLKSIYIKLEIRNRSQLTAKLMSKRGIVPERIPSVWNEYPKGP</sequence>
<feature type="domain" description="HTH luxR-type" evidence="4">
    <location>
        <begin position="614"/>
        <end position="679"/>
    </location>
</feature>
<keyword evidence="2" id="KW-0238">DNA-binding</keyword>
<dbReference type="InterPro" id="IPR036388">
    <property type="entry name" value="WH-like_DNA-bd_sf"/>
</dbReference>
<dbReference type="RefSeq" id="WP_377470183.1">
    <property type="nucleotide sequence ID" value="NZ_JBHLWN010000043.1"/>
</dbReference>